<reference evidence="1" key="1">
    <citation type="submission" date="2023-03" db="EMBL/GenBank/DDBJ databases">
        <authorList>
            <person name="Shen W."/>
            <person name="Cai J."/>
        </authorList>
    </citation>
    <scope>NUCLEOTIDE SEQUENCE</scope>
    <source>
        <strain evidence="1">P96-3</strain>
    </source>
</reference>
<sequence length="315" mass="37463">MKEYGGYFELENFRGNEYHRQAIRLNSARNSIVYLMRAKKINKLYIPYFLCNSVKNILIKHNLIFEEYHIDKNLRPILENKLKNNEYVLIVNYFDQLQDIEIQEFKGAYNNVIVDNTQSFFRKELQGIDSFNSCRKFFGVPDGSYLYTDSVLTENLERDKSYERMIHLLGRFEVDASSFHSFFSKNDAKISDIPLKKMSKLTKNLLSGIDYDFAFEQRMNNFNLFFHAFEKENVLNLTPGKFCYPLYIENGEYIRKKLIEKKIYVPILWPNIQYSEGASELEKSFAKDIVNLPCDHRYDENDVKFIIEEVKRCIN</sequence>
<gene>
    <name evidence="1" type="ORF">P7H70_05700</name>
</gene>
<protein>
    <recommendedName>
        <fullName evidence="3">DegT/DnrJ/EryC1/StrS aminotransferase family protein</fullName>
    </recommendedName>
</protein>
<evidence type="ECO:0000313" key="2">
    <source>
        <dbReference type="Proteomes" id="UP001268577"/>
    </source>
</evidence>
<dbReference type="EMBL" id="JARQBZ010000008">
    <property type="protein sequence ID" value="MDT2833543.1"/>
    <property type="molecule type" value="Genomic_DNA"/>
</dbReference>
<proteinExistence type="predicted"/>
<dbReference type="Proteomes" id="UP001268577">
    <property type="component" value="Unassembled WGS sequence"/>
</dbReference>
<dbReference type="SUPFAM" id="SSF53383">
    <property type="entry name" value="PLP-dependent transferases"/>
    <property type="match status" value="1"/>
</dbReference>
<comment type="caution">
    <text evidence="1">The sequence shown here is derived from an EMBL/GenBank/DDBJ whole genome shotgun (WGS) entry which is preliminary data.</text>
</comment>
<dbReference type="AlphaFoldDB" id="A0AAW8U9B9"/>
<dbReference type="RefSeq" id="WP_311985106.1">
    <property type="nucleotide sequence ID" value="NZ_JARQBZ010000008.1"/>
</dbReference>
<organism evidence="1 2">
    <name type="scientific">Vagococcus carniphilus</name>
    <dbReference type="NCBI Taxonomy" id="218144"/>
    <lineage>
        <taxon>Bacteria</taxon>
        <taxon>Bacillati</taxon>
        <taxon>Bacillota</taxon>
        <taxon>Bacilli</taxon>
        <taxon>Lactobacillales</taxon>
        <taxon>Enterococcaceae</taxon>
        <taxon>Vagococcus</taxon>
    </lineage>
</organism>
<evidence type="ECO:0000313" key="1">
    <source>
        <dbReference type="EMBL" id="MDT2833543.1"/>
    </source>
</evidence>
<evidence type="ECO:0008006" key="3">
    <source>
        <dbReference type="Google" id="ProtNLM"/>
    </source>
</evidence>
<accession>A0AAW8U9B9</accession>
<dbReference type="InterPro" id="IPR015424">
    <property type="entry name" value="PyrdxlP-dep_Trfase"/>
</dbReference>
<name>A0AAW8U9B9_9ENTE</name>